<keyword evidence="2" id="KW-1185">Reference proteome</keyword>
<dbReference type="AlphaFoldDB" id="A0A197JJY9"/>
<gene>
    <name evidence="1" type="ORF">K457DRAFT_23913</name>
</gene>
<evidence type="ECO:0000313" key="1">
    <source>
        <dbReference type="EMBL" id="OAQ24674.1"/>
    </source>
</evidence>
<dbReference type="Proteomes" id="UP000078512">
    <property type="component" value="Unassembled WGS sequence"/>
</dbReference>
<dbReference type="EMBL" id="KV442090">
    <property type="protein sequence ID" value="OAQ24674.1"/>
    <property type="molecule type" value="Genomic_DNA"/>
</dbReference>
<reference evidence="1 2" key="1">
    <citation type="submission" date="2016-05" db="EMBL/GenBank/DDBJ databases">
        <title>Genome sequencing reveals origins of a unique bacterial endosymbiosis in the earliest lineages of terrestrial Fungi.</title>
        <authorList>
            <consortium name="DOE Joint Genome Institute"/>
            <person name="Uehling J."/>
            <person name="Gryganskyi A."/>
            <person name="Hameed K."/>
            <person name="Tschaplinski T."/>
            <person name="Misztal P."/>
            <person name="Wu S."/>
            <person name="Desiro A."/>
            <person name="Vande Pol N."/>
            <person name="Du Z.-Y."/>
            <person name="Zienkiewicz A."/>
            <person name="Zienkiewicz K."/>
            <person name="Morin E."/>
            <person name="Tisserant E."/>
            <person name="Splivallo R."/>
            <person name="Hainaut M."/>
            <person name="Henrissat B."/>
            <person name="Ohm R."/>
            <person name="Kuo A."/>
            <person name="Yan J."/>
            <person name="Lipzen A."/>
            <person name="Nolan M."/>
            <person name="Labutti K."/>
            <person name="Barry K."/>
            <person name="Goldstein A."/>
            <person name="Labbe J."/>
            <person name="Schadt C."/>
            <person name="Tuskan G."/>
            <person name="Grigoriev I."/>
            <person name="Martin F."/>
            <person name="Vilgalys R."/>
            <person name="Bonito G."/>
        </authorList>
    </citation>
    <scope>NUCLEOTIDE SEQUENCE [LARGE SCALE GENOMIC DNA]</scope>
    <source>
        <strain evidence="1 2">AG-77</strain>
    </source>
</reference>
<evidence type="ECO:0000313" key="2">
    <source>
        <dbReference type="Proteomes" id="UP000078512"/>
    </source>
</evidence>
<accession>A0A197JJY9</accession>
<organism evidence="1 2">
    <name type="scientific">Linnemannia elongata AG-77</name>
    <dbReference type="NCBI Taxonomy" id="1314771"/>
    <lineage>
        <taxon>Eukaryota</taxon>
        <taxon>Fungi</taxon>
        <taxon>Fungi incertae sedis</taxon>
        <taxon>Mucoromycota</taxon>
        <taxon>Mortierellomycotina</taxon>
        <taxon>Mortierellomycetes</taxon>
        <taxon>Mortierellales</taxon>
        <taxon>Mortierellaceae</taxon>
        <taxon>Linnemannia</taxon>
    </lineage>
</organism>
<name>A0A197JJY9_9FUNG</name>
<protein>
    <submittedName>
        <fullName evidence="1">Uncharacterized protein</fullName>
    </submittedName>
</protein>
<sequence length="93" mass="10666">MARTNFSRILQLPRQTDHTPTPLFDIVISYDEVPLTLPPPLQDQLTAVQVQLEALAIDATQEQDAEEDHTVETENIQVDYVQDFEIEEETQQT</sequence>
<proteinExistence type="predicted"/>